<dbReference type="OrthoDB" id="949867at2"/>
<sequence length="177" mass="19905">MKIFPLPLFLLLTLLSFSSCKKKDVKPGEQLPAATMEGKNIFGAMVNGEVWVPKGRPSTLETNYDVVYDPNYLGGSFDIRAFSKIKDDPAFYEYFYIYMTQVDHVGVYSLGNPDIGTVTFSSESCEYQREDNVQGTLEITKLDMKNGIIAGTFEFTLAKPGCDTIRVTEGRFDKKLF</sequence>
<comment type="caution">
    <text evidence="1">The sequence shown here is derived from an EMBL/GenBank/DDBJ whole genome shotgun (WGS) entry which is preliminary data.</text>
</comment>
<organism evidence="1 2">
    <name type="scientific">Pontibacter diazotrophicus</name>
    <dbReference type="NCBI Taxonomy" id="1400979"/>
    <lineage>
        <taxon>Bacteria</taxon>
        <taxon>Pseudomonadati</taxon>
        <taxon>Bacteroidota</taxon>
        <taxon>Cytophagia</taxon>
        <taxon>Cytophagales</taxon>
        <taxon>Hymenobacteraceae</taxon>
        <taxon>Pontibacter</taxon>
    </lineage>
</organism>
<dbReference type="InterPro" id="IPR046219">
    <property type="entry name" value="DUF6252"/>
</dbReference>
<dbReference type="RefSeq" id="WP_115567413.1">
    <property type="nucleotide sequence ID" value="NZ_QRGR01000025.1"/>
</dbReference>
<evidence type="ECO:0008006" key="3">
    <source>
        <dbReference type="Google" id="ProtNLM"/>
    </source>
</evidence>
<gene>
    <name evidence="1" type="ORF">DXT99_20270</name>
</gene>
<evidence type="ECO:0000313" key="2">
    <source>
        <dbReference type="Proteomes" id="UP000256708"/>
    </source>
</evidence>
<accession>A0A3D8L7T7</accession>
<protein>
    <recommendedName>
        <fullName evidence="3">Lipoprotein</fullName>
    </recommendedName>
</protein>
<reference evidence="2" key="1">
    <citation type="submission" date="2018-08" db="EMBL/GenBank/DDBJ databases">
        <authorList>
            <person name="Liu Z.-W."/>
            <person name="Du Z.-J."/>
        </authorList>
    </citation>
    <scope>NUCLEOTIDE SEQUENCE [LARGE SCALE GENOMIC DNA]</scope>
    <source>
        <strain evidence="2">H4X</strain>
    </source>
</reference>
<dbReference type="Proteomes" id="UP000256708">
    <property type="component" value="Unassembled WGS sequence"/>
</dbReference>
<name>A0A3D8L7T7_9BACT</name>
<dbReference type="Pfam" id="PF19765">
    <property type="entry name" value="DUF6252"/>
    <property type="match status" value="1"/>
</dbReference>
<dbReference type="AlphaFoldDB" id="A0A3D8L7T7"/>
<dbReference type="EMBL" id="QRGR01000025">
    <property type="protein sequence ID" value="RDV13356.1"/>
    <property type="molecule type" value="Genomic_DNA"/>
</dbReference>
<proteinExistence type="predicted"/>
<dbReference type="PROSITE" id="PS51257">
    <property type="entry name" value="PROKAR_LIPOPROTEIN"/>
    <property type="match status" value="1"/>
</dbReference>
<keyword evidence="2" id="KW-1185">Reference proteome</keyword>
<evidence type="ECO:0000313" key="1">
    <source>
        <dbReference type="EMBL" id="RDV13356.1"/>
    </source>
</evidence>